<feature type="chain" id="PRO_5047067166" evidence="1">
    <location>
        <begin position="26"/>
        <end position="700"/>
    </location>
</feature>
<dbReference type="Pfam" id="PF13585">
    <property type="entry name" value="CHU_C"/>
    <property type="match status" value="1"/>
</dbReference>
<evidence type="ECO:0000313" key="3">
    <source>
        <dbReference type="Proteomes" id="UP001595616"/>
    </source>
</evidence>
<reference evidence="3" key="1">
    <citation type="journal article" date="2019" name="Int. J. Syst. Evol. Microbiol.">
        <title>The Global Catalogue of Microorganisms (GCM) 10K type strain sequencing project: providing services to taxonomists for standard genome sequencing and annotation.</title>
        <authorList>
            <consortium name="The Broad Institute Genomics Platform"/>
            <consortium name="The Broad Institute Genome Sequencing Center for Infectious Disease"/>
            <person name="Wu L."/>
            <person name="Ma J."/>
        </authorList>
    </citation>
    <scope>NUCLEOTIDE SEQUENCE [LARGE SCALE GENOMIC DNA]</scope>
    <source>
        <strain evidence="3">CECT 7956</strain>
    </source>
</reference>
<organism evidence="2 3">
    <name type="scientific">Lacihabitans lacunae</name>
    <dbReference type="NCBI Taxonomy" id="1028214"/>
    <lineage>
        <taxon>Bacteria</taxon>
        <taxon>Pseudomonadati</taxon>
        <taxon>Bacteroidota</taxon>
        <taxon>Cytophagia</taxon>
        <taxon>Cytophagales</taxon>
        <taxon>Leadbetterellaceae</taxon>
        <taxon>Lacihabitans</taxon>
    </lineage>
</organism>
<sequence>MRELFNKIKNGVLVFALMLSFGVVANAQNLCDDTRYAKADFNISATTICTPDVVTLSNLTAGTGYSFVYDYKGEPWDYVYKKGTASLQNQYTTIDRPAELTILFMGVNANKEKMVGCRNIIVKPSTKPVFSYQVCSNNAVELVIPQHKLNDYDTYSIDFGPGIAVKNITKADLPYTEKATYTLPRTLKINGGYNNFSKNCPNADAGTQVKPVVYSLTGPGSYQEFNANMTKLEMTSPNRVKLTFDGPYVTNPTYEFKLFQYIKGNPANTATSLINNLIPGTYEIKNLDSTKAYCFYASRKDACSIGNERTAELCTHPLQPAIFSPIKNNLFWTKYPQLLFGSPSFFFFGAEYNNSQEIIRTENGLETAISIQKDRISYTDNSINCTKRYCYRIKQTTWGKYDYMQFRGESYSNERCVDRSEVHPPQIEDAYVSSDADKNVVTFTNNVTWYLPFKRNFLYKEVNNKTVVVDSVDATVFSISDNNYLGNAVKALEKPEKYWVTFKDICNSESELSPMVESVFLKAEAGERVTWSSGNPYSMSTPSTYELIPLDETTKVAQAAVLMSAGQFTFGPDLDRFEENAFFKIKVTPADGSGKVSYSNVLSFPIVSQIVLPNVFTPNGDGYNDLLVFKGKTKKFTSFEFELYDRFGALIYQNKDKNASWDGKVNGRPLAAGVYFYKFKADVAGASSIYTTSGSLEIMR</sequence>
<dbReference type="InterPro" id="IPR026341">
    <property type="entry name" value="T9SS_type_B"/>
</dbReference>
<accession>A0ABV7YYU4</accession>
<keyword evidence="3" id="KW-1185">Reference proteome</keyword>
<dbReference type="RefSeq" id="WP_379839209.1">
    <property type="nucleotide sequence ID" value="NZ_JBHRYQ010000001.1"/>
</dbReference>
<dbReference type="NCBIfam" id="TIGR04131">
    <property type="entry name" value="Bac_Flav_CTERM"/>
    <property type="match status" value="1"/>
</dbReference>
<gene>
    <name evidence="2" type="ORF">ACFOOI_16880</name>
</gene>
<proteinExistence type="predicted"/>
<keyword evidence="1" id="KW-0732">Signal</keyword>
<evidence type="ECO:0000256" key="1">
    <source>
        <dbReference type="SAM" id="SignalP"/>
    </source>
</evidence>
<evidence type="ECO:0000313" key="2">
    <source>
        <dbReference type="EMBL" id="MFC3812339.1"/>
    </source>
</evidence>
<comment type="caution">
    <text evidence="2">The sequence shown here is derived from an EMBL/GenBank/DDBJ whole genome shotgun (WGS) entry which is preliminary data.</text>
</comment>
<dbReference type="EMBL" id="JBHRYQ010000001">
    <property type="protein sequence ID" value="MFC3812339.1"/>
    <property type="molecule type" value="Genomic_DNA"/>
</dbReference>
<name>A0ABV7YYU4_9BACT</name>
<protein>
    <submittedName>
        <fullName evidence="2">Gliding motility-associated C-terminal domain-containing protein</fullName>
    </submittedName>
</protein>
<feature type="signal peptide" evidence="1">
    <location>
        <begin position="1"/>
        <end position="25"/>
    </location>
</feature>
<dbReference type="Proteomes" id="UP001595616">
    <property type="component" value="Unassembled WGS sequence"/>
</dbReference>